<gene>
    <name evidence="2" type="ORF">BJ878DRAFT_549069</name>
</gene>
<feature type="region of interest" description="Disordered" evidence="1">
    <location>
        <begin position="111"/>
        <end position="139"/>
    </location>
</feature>
<accession>A0A9P7Z4K2</accession>
<dbReference type="Proteomes" id="UP000887226">
    <property type="component" value="Unassembled WGS sequence"/>
</dbReference>
<feature type="region of interest" description="Disordered" evidence="1">
    <location>
        <begin position="845"/>
        <end position="871"/>
    </location>
</feature>
<feature type="compositionally biased region" description="Low complexity" evidence="1">
    <location>
        <begin position="278"/>
        <end position="292"/>
    </location>
</feature>
<feature type="region of interest" description="Disordered" evidence="1">
    <location>
        <begin position="1003"/>
        <end position="1062"/>
    </location>
</feature>
<comment type="caution">
    <text evidence="2">The sequence shown here is derived from an EMBL/GenBank/DDBJ whole genome shotgun (WGS) entry which is preliminary data.</text>
</comment>
<organism evidence="2 3">
    <name type="scientific">Calycina marina</name>
    <dbReference type="NCBI Taxonomy" id="1763456"/>
    <lineage>
        <taxon>Eukaryota</taxon>
        <taxon>Fungi</taxon>
        <taxon>Dikarya</taxon>
        <taxon>Ascomycota</taxon>
        <taxon>Pezizomycotina</taxon>
        <taxon>Leotiomycetes</taxon>
        <taxon>Helotiales</taxon>
        <taxon>Pezizellaceae</taxon>
        <taxon>Calycina</taxon>
    </lineage>
</organism>
<sequence length="1062" mass="115409">MSSNNHQDPCGGGDNHFTDHEGEQRLKLIQDAMMAELGISRLDELPLEDGETRRGHGGGPIIHTNNHASVPSLHGAAHNNPWQIATFDNVEPGMDQLDDMHGGQLYRQRKGDTIKQGKRGGRQPTPQTFSNDTRKLGPKKERYQGVADALWELKQISASNMKMWNYGSKKNRNKKQAAAIPPAFVSPTVNRGAARGVRGARGSESTCQPSAYRRQHTANNPYAAGLLVTQSEFNSRTGLLANNARATPAVAPPVIPPVRPYLAGGLSASRFAGSSTTTATATPAVTPGSGAANPPAVNGSAASRLTHPIVTTAATRPAPKSKLPAMVTEIVASPVGSCNTSEVFEKTAGPNAPVFVVAAVDTLKIITTVKNIKIHRDAASLSYQVGDVSMFQDTATGVIKIKIRGEKEDKAMEKIILEQVMTGPDDPKEFQANHIFIKGPSSCWWKLNFPLPYLRTEFMRDWTLAAAKVFPHLSTSSSVSLENLSQPIQIGNAQGINSSTVLVDRSQSFLKEIIQDQSANSDQQATSDAIVQAVVTTEGNTVHFVPIVEEAEDLIDLKCHEEQQRKEHLTNMGEVTDDAPLLLILGELNKRAEDEGQKSILQKISRLSGFVLGAVTEPTPKMLTITGELVTQFFWSSEIYWQLPEEVRDPYIADLANKILLLAIRMEQAIEKFPEGSAAADLIDLNASDTYSPKPNTTDEVVEHQPSPTRRYSRQELIRHRGNAVEGARMSQAPVENSYSSTSPRNQAKSSGILSPASTSSQVARATNEFLAPKTVARYAEASHSRSESVNGIYGSLADLHLDSPTVMSVAASFIGRGGPRVGLHSATLPDQKSKQDPNIAFEYGVMESGSETRSRKTQTTNKSEDGTEEYWERRNELVLKEEASIDAGLQKGGLAVSCFSPENVSVDLPNRKSPGPRKQSTPSIIWPLPRPRQSLRIPPPVRQQSQYQKGLQDGLSIVQNQYQPTPYPFGLANSPMMSPDLQRNVPISSGFHSPPNAFGNVPGYYHSPGSSQRPAKPSYFPSQQENAPLFSPPRQDTGQKGTGKAQSPVRQILQDRLDSGL</sequence>
<evidence type="ECO:0000256" key="1">
    <source>
        <dbReference type="SAM" id="MobiDB-lite"/>
    </source>
</evidence>
<evidence type="ECO:0000313" key="2">
    <source>
        <dbReference type="EMBL" id="KAG9245042.1"/>
    </source>
</evidence>
<dbReference type="OrthoDB" id="3543352at2759"/>
<evidence type="ECO:0000313" key="3">
    <source>
        <dbReference type="Proteomes" id="UP000887226"/>
    </source>
</evidence>
<keyword evidence="3" id="KW-1185">Reference proteome</keyword>
<feature type="compositionally biased region" description="Polar residues" evidence="1">
    <location>
        <begin position="1035"/>
        <end position="1050"/>
    </location>
</feature>
<feature type="compositionally biased region" description="Polar residues" evidence="1">
    <location>
        <begin position="689"/>
        <end position="699"/>
    </location>
</feature>
<proteinExistence type="predicted"/>
<feature type="region of interest" description="Disordered" evidence="1">
    <location>
        <begin position="689"/>
        <end position="760"/>
    </location>
</feature>
<dbReference type="AlphaFoldDB" id="A0A9P7Z4K2"/>
<feature type="region of interest" description="Disordered" evidence="1">
    <location>
        <begin position="278"/>
        <end position="301"/>
    </location>
</feature>
<protein>
    <submittedName>
        <fullName evidence="2">Uncharacterized protein</fullName>
    </submittedName>
</protein>
<reference evidence="2" key="1">
    <citation type="journal article" date="2021" name="IMA Fungus">
        <title>Genomic characterization of three marine fungi, including Emericellopsis atlantica sp. nov. with signatures of a generalist lifestyle and marine biomass degradation.</title>
        <authorList>
            <person name="Hagestad O.C."/>
            <person name="Hou L."/>
            <person name="Andersen J.H."/>
            <person name="Hansen E.H."/>
            <person name="Altermark B."/>
            <person name="Li C."/>
            <person name="Kuhnert E."/>
            <person name="Cox R.J."/>
            <person name="Crous P.W."/>
            <person name="Spatafora J.W."/>
            <person name="Lail K."/>
            <person name="Amirebrahimi M."/>
            <person name="Lipzen A."/>
            <person name="Pangilinan J."/>
            <person name="Andreopoulos W."/>
            <person name="Hayes R.D."/>
            <person name="Ng V."/>
            <person name="Grigoriev I.V."/>
            <person name="Jackson S.A."/>
            <person name="Sutton T.D.S."/>
            <person name="Dobson A.D.W."/>
            <person name="Rama T."/>
        </authorList>
    </citation>
    <scope>NUCLEOTIDE SEQUENCE</scope>
    <source>
        <strain evidence="2">TRa3180A</strain>
    </source>
</reference>
<name>A0A9P7Z4K2_9HELO</name>
<dbReference type="EMBL" id="MU253868">
    <property type="protein sequence ID" value="KAG9245042.1"/>
    <property type="molecule type" value="Genomic_DNA"/>
</dbReference>
<feature type="compositionally biased region" description="Polar residues" evidence="1">
    <location>
        <begin position="734"/>
        <end position="760"/>
    </location>
</feature>
<feature type="region of interest" description="Disordered" evidence="1">
    <location>
        <begin position="907"/>
        <end position="951"/>
    </location>
</feature>